<dbReference type="Proteomes" id="UP000722485">
    <property type="component" value="Unassembled WGS sequence"/>
</dbReference>
<dbReference type="AlphaFoldDB" id="A0A9P5LA70"/>
<comment type="caution">
    <text evidence="4">The sequence shown here is derived from an EMBL/GenBank/DDBJ whole genome shotgun (WGS) entry which is preliminary data.</text>
</comment>
<dbReference type="InterPro" id="IPR053175">
    <property type="entry name" value="DHMBA_Reg_Transcription_Factor"/>
</dbReference>
<dbReference type="OrthoDB" id="5429770at2759"/>
<proteinExistence type="predicted"/>
<evidence type="ECO:0000256" key="1">
    <source>
        <dbReference type="ARBA" id="ARBA00023242"/>
    </source>
</evidence>
<dbReference type="SMART" id="SM00066">
    <property type="entry name" value="GAL4"/>
    <property type="match status" value="1"/>
</dbReference>
<dbReference type="CDD" id="cd00067">
    <property type="entry name" value="GAL4"/>
    <property type="match status" value="1"/>
</dbReference>
<dbReference type="SUPFAM" id="SSF57701">
    <property type="entry name" value="Zn2/Cys6 DNA-binding domain"/>
    <property type="match status" value="1"/>
</dbReference>
<dbReference type="InterPro" id="IPR036864">
    <property type="entry name" value="Zn2-C6_fun-type_DNA-bd_sf"/>
</dbReference>
<reference evidence="4" key="1">
    <citation type="submission" date="2020-03" db="EMBL/GenBank/DDBJ databases">
        <title>Draft Genome Sequence of Cylindrodendrum hubeiense.</title>
        <authorList>
            <person name="Buettner E."/>
            <person name="Kellner H."/>
        </authorList>
    </citation>
    <scope>NUCLEOTIDE SEQUENCE</scope>
    <source>
        <strain evidence="4">IHI 201604</strain>
    </source>
</reference>
<feature type="compositionally biased region" description="Basic residues" evidence="2">
    <location>
        <begin position="61"/>
        <end position="73"/>
    </location>
</feature>
<feature type="compositionally biased region" description="Polar residues" evidence="2">
    <location>
        <begin position="76"/>
        <end position="87"/>
    </location>
</feature>
<evidence type="ECO:0000313" key="4">
    <source>
        <dbReference type="EMBL" id="KAF7537455.1"/>
    </source>
</evidence>
<keyword evidence="1" id="KW-0539">Nucleus</keyword>
<sequence length="634" mass="70334">MVYCGKPSKGCSTCRDRKIRCDQKEPSCGQCVKRHQDCPGYRNQVDLMFRDESSHVINKAAKTRSRSHARKKGQTPGPTCSSPSSRPVPSATPKPPIQRPTARHRLRGPVFSVLSPSSSSPSQESTDSNDGDAGTTQDHSDDPSLDQALQGENLSTSLLERGTAFFFARYVATDRGCYQNYSFTYDVWKPPDSAHIQRDTVTFSMAAVGLAGLSQQRTHRAHRTKLMDRSRQSYVMALGLLYPALSDDIAAVKDTTLLAVLILGTYESITGRSPQTMQAWHSHVDGAAKIVSKRGSAQFQTKAGIRMFIMISQSVLISCIQSGLAMPQAMVDLREELQPSLEQDGPAWRLVDPVYRALQVRYDIKSGKLHSIDDIVEKLTHIDNEFDSILSELPLSWQYRRIQLTQADPRVLGRWCFVYPALLQATVWNGVRAVRMLLLETILEQFYRGSKAPDLASLSDRHQKQLARTKKLLGLLGEAIVASVPQHFGVVSFQNHAVSNPTKEQRYRVMSPPADPTFPTVHGHESQVGLERLTPLSPTNLGGQDDSAECFMTLASASHTIIWPLYILGMSLSCSAERKQYAISRLHAIHRETGLEQARVVAEMLQSKEEPATQSATFFDDVSLLPEGESPEVV</sequence>
<keyword evidence="5" id="KW-1185">Reference proteome</keyword>
<dbReference type="PROSITE" id="PS50048">
    <property type="entry name" value="ZN2_CY6_FUNGAL_2"/>
    <property type="match status" value="1"/>
</dbReference>
<evidence type="ECO:0000259" key="3">
    <source>
        <dbReference type="PROSITE" id="PS50048"/>
    </source>
</evidence>
<evidence type="ECO:0000313" key="5">
    <source>
        <dbReference type="Proteomes" id="UP000722485"/>
    </source>
</evidence>
<dbReference type="PANTHER" id="PTHR38791">
    <property type="entry name" value="ZN(II)2CYS6 TRANSCRIPTION FACTOR (EUROFUNG)-RELATED-RELATED"/>
    <property type="match status" value="1"/>
</dbReference>
<organism evidence="4 5">
    <name type="scientific">Cylindrodendrum hubeiense</name>
    <dbReference type="NCBI Taxonomy" id="595255"/>
    <lineage>
        <taxon>Eukaryota</taxon>
        <taxon>Fungi</taxon>
        <taxon>Dikarya</taxon>
        <taxon>Ascomycota</taxon>
        <taxon>Pezizomycotina</taxon>
        <taxon>Sordariomycetes</taxon>
        <taxon>Hypocreomycetidae</taxon>
        <taxon>Hypocreales</taxon>
        <taxon>Nectriaceae</taxon>
        <taxon>Cylindrodendrum</taxon>
    </lineage>
</organism>
<dbReference type="GO" id="GO:0008270">
    <property type="term" value="F:zinc ion binding"/>
    <property type="evidence" value="ECO:0007669"/>
    <property type="project" value="InterPro"/>
</dbReference>
<name>A0A9P5LA70_9HYPO</name>
<feature type="region of interest" description="Disordered" evidence="2">
    <location>
        <begin position="59"/>
        <end position="148"/>
    </location>
</feature>
<evidence type="ECO:0000256" key="2">
    <source>
        <dbReference type="SAM" id="MobiDB-lite"/>
    </source>
</evidence>
<accession>A0A9P5LA70</accession>
<protein>
    <recommendedName>
        <fullName evidence="3">Zn(2)-C6 fungal-type domain-containing protein</fullName>
    </recommendedName>
</protein>
<feature type="compositionally biased region" description="Low complexity" evidence="2">
    <location>
        <begin position="112"/>
        <end position="128"/>
    </location>
</feature>
<dbReference type="Gene3D" id="4.10.240.10">
    <property type="entry name" value="Zn(2)-C6 fungal-type DNA-binding domain"/>
    <property type="match status" value="1"/>
</dbReference>
<dbReference type="EMBL" id="JAANBB010000634">
    <property type="protein sequence ID" value="KAF7537455.1"/>
    <property type="molecule type" value="Genomic_DNA"/>
</dbReference>
<dbReference type="InterPro" id="IPR001138">
    <property type="entry name" value="Zn2Cys6_DnaBD"/>
</dbReference>
<gene>
    <name evidence="4" type="ORF">G7Z17_g12844</name>
</gene>
<dbReference type="GO" id="GO:0000981">
    <property type="term" value="F:DNA-binding transcription factor activity, RNA polymerase II-specific"/>
    <property type="evidence" value="ECO:0007669"/>
    <property type="project" value="InterPro"/>
</dbReference>
<dbReference type="PROSITE" id="PS00463">
    <property type="entry name" value="ZN2_CY6_FUNGAL_1"/>
    <property type="match status" value="1"/>
</dbReference>
<dbReference type="InterPro" id="IPR021858">
    <property type="entry name" value="Fun_TF"/>
</dbReference>
<dbReference type="Pfam" id="PF00172">
    <property type="entry name" value="Zn_clus"/>
    <property type="match status" value="1"/>
</dbReference>
<dbReference type="Pfam" id="PF11951">
    <property type="entry name" value="Fungal_trans_2"/>
    <property type="match status" value="1"/>
</dbReference>
<feature type="domain" description="Zn(2)-C6 fungal-type" evidence="3">
    <location>
        <begin position="10"/>
        <end position="38"/>
    </location>
</feature>
<dbReference type="PANTHER" id="PTHR38791:SF5">
    <property type="entry name" value="TRANSCRIPTION FACTOR DBAG-RELATED"/>
    <property type="match status" value="1"/>
</dbReference>